<dbReference type="OrthoDB" id="47785at2759"/>
<evidence type="ECO:0000256" key="3">
    <source>
        <dbReference type="PIRSR" id="PIRSR610347-3"/>
    </source>
</evidence>
<dbReference type="PROSITE" id="PS50330">
    <property type="entry name" value="UIM"/>
    <property type="match status" value="1"/>
</dbReference>
<dbReference type="GO" id="GO:0005634">
    <property type="term" value="C:nucleus"/>
    <property type="evidence" value="ECO:0007669"/>
    <property type="project" value="InterPro"/>
</dbReference>
<dbReference type="CDD" id="cd09122">
    <property type="entry name" value="PLDc_Tdp1_1"/>
    <property type="match status" value="1"/>
</dbReference>
<accession>A0A0U1LZS1</accession>
<feature type="active site" description="Proton donor/acceptor" evidence="1">
    <location>
        <position position="551"/>
    </location>
</feature>
<feature type="binding site" evidence="2">
    <location>
        <position position="553"/>
    </location>
    <ligand>
        <name>substrate</name>
    </ligand>
</feature>
<evidence type="ECO:0000256" key="2">
    <source>
        <dbReference type="PIRSR" id="PIRSR610347-2"/>
    </source>
</evidence>
<dbReference type="GO" id="GO:0003690">
    <property type="term" value="F:double-stranded DNA binding"/>
    <property type="evidence" value="ECO:0007669"/>
    <property type="project" value="TreeGrafter"/>
</dbReference>
<protein>
    <recommendedName>
        <fullName evidence="7">Tyrosyl-DNA phosphodiesterase 1</fullName>
    </recommendedName>
</protein>
<proteinExistence type="predicted"/>
<dbReference type="InterPro" id="IPR003903">
    <property type="entry name" value="UIM_dom"/>
</dbReference>
<dbReference type="SUPFAM" id="SSF56024">
    <property type="entry name" value="Phospholipase D/nuclease"/>
    <property type="match status" value="2"/>
</dbReference>
<feature type="compositionally biased region" description="Polar residues" evidence="4">
    <location>
        <begin position="178"/>
        <end position="188"/>
    </location>
</feature>
<evidence type="ECO:0000313" key="5">
    <source>
        <dbReference type="EMBL" id="CRG88779.1"/>
    </source>
</evidence>
<evidence type="ECO:0000256" key="1">
    <source>
        <dbReference type="PIRSR" id="PIRSR610347-1"/>
    </source>
</evidence>
<dbReference type="STRING" id="28573.A0A0U1LZS1"/>
<dbReference type="Proteomes" id="UP000054383">
    <property type="component" value="Unassembled WGS sequence"/>
</dbReference>
<evidence type="ECO:0008006" key="7">
    <source>
        <dbReference type="Google" id="ProtNLM"/>
    </source>
</evidence>
<evidence type="ECO:0000256" key="4">
    <source>
        <dbReference type="SAM" id="MobiDB-lite"/>
    </source>
</evidence>
<gene>
    <name evidence="5" type="ORF">PISL3812_05814</name>
</gene>
<dbReference type="GO" id="GO:0003697">
    <property type="term" value="F:single-stranded DNA binding"/>
    <property type="evidence" value="ECO:0007669"/>
    <property type="project" value="TreeGrafter"/>
</dbReference>
<dbReference type="PANTHER" id="PTHR12415">
    <property type="entry name" value="TYROSYL-DNA PHOSPHODIESTERASE 1"/>
    <property type="match status" value="1"/>
</dbReference>
<dbReference type="Gene3D" id="3.30.870.10">
    <property type="entry name" value="Endonuclease Chain A"/>
    <property type="match status" value="2"/>
</dbReference>
<feature type="active site" description="Nucleophile" evidence="1">
    <location>
        <position position="306"/>
    </location>
</feature>
<dbReference type="CDD" id="cd09123">
    <property type="entry name" value="PLDc_Tdp1_2"/>
    <property type="match status" value="1"/>
</dbReference>
<dbReference type="PANTHER" id="PTHR12415:SF4">
    <property type="entry name" value="TYROSYL-DNA PHOSPHODIESTERASE DOMAIN-CONTAINING PROTEIN"/>
    <property type="match status" value="1"/>
</dbReference>
<feature type="binding site" evidence="2">
    <location>
        <position position="308"/>
    </location>
    <ligand>
        <name>substrate</name>
    </ligand>
</feature>
<dbReference type="GO" id="GO:0017005">
    <property type="term" value="F:3'-tyrosyl-DNA phosphodiesterase activity"/>
    <property type="evidence" value="ECO:0007669"/>
    <property type="project" value="TreeGrafter"/>
</dbReference>
<dbReference type="Pfam" id="PF06087">
    <property type="entry name" value="Tyr-DNA_phospho"/>
    <property type="match status" value="1"/>
</dbReference>
<sequence length="670" mass="74865">MSLNEDEDPQLTVALLRSMQDQQHGLSGRKEKTAENLVDLTGDSDNESQSQKNHTINLDEEEEEDDDLKRAIALSMQQSSFLEDPKETPEGSGEAEIVEDIAITSKLNEQPPTSQSSNAFGILGLDRKKLEQERLARIAKRKAEQDISPPPLSRERKAAKYTVTSSENATAKPLVPPQLSSSQINTKPPINEEKKQVSLAPSSTPSIQFPKGTVKKTWVFRCPRNGDDIKIEEVLQCADLELAVLSAFQFDMEWLFTKFQASKTRFMLMMQAKDEITKRQYEADTANMPRIRLCFPPMDGQVNCMHSKLMLLFHPGYLRIVVPSANLVPYDWGETGGVMENIAFLIDLPKKPEGDGETSQTAFYDDLVYFLKASTLHQNIIDKLSSFDFAETARYAFVHTIGGSHDGDAWRRTGHCGLGRAVNALGLRAHTPVNVDFITSSVGSLTDEFLRSIYLSAQGNDGLIEYTLRTNKSFPAKTRADPPTVVQKTTGSDWKDRFRVYYPSQQTVNQSRGGPQCAGTICFQEKWFNGPKFPRHVLHDCISQREGVLMHNKMLFARPETPIKLSGGSTCAAWAYIGSANLSESAWGRLVQDRATKEPKLNCRNWECGVIVPVIQDSTEEKDTTTTTSNIEKVDNGDMARIFGCVPVPMRIPAPSFAADHDRKPWYGAW</sequence>
<feature type="compositionally biased region" description="Polar residues" evidence="4">
    <location>
        <begin position="47"/>
        <end position="56"/>
    </location>
</feature>
<name>A0A0U1LZS1_TALIS</name>
<feature type="region of interest" description="Disordered" evidence="4">
    <location>
        <begin position="1"/>
        <end position="70"/>
    </location>
</feature>
<organism evidence="5 6">
    <name type="scientific">Talaromyces islandicus</name>
    <name type="common">Penicillium islandicum</name>
    <dbReference type="NCBI Taxonomy" id="28573"/>
    <lineage>
        <taxon>Eukaryota</taxon>
        <taxon>Fungi</taxon>
        <taxon>Dikarya</taxon>
        <taxon>Ascomycota</taxon>
        <taxon>Pezizomycotina</taxon>
        <taxon>Eurotiomycetes</taxon>
        <taxon>Eurotiomycetidae</taxon>
        <taxon>Eurotiales</taxon>
        <taxon>Trichocomaceae</taxon>
        <taxon>Talaromyces</taxon>
        <taxon>Talaromyces sect. Islandici</taxon>
    </lineage>
</organism>
<dbReference type="AlphaFoldDB" id="A0A0U1LZS1"/>
<dbReference type="SMART" id="SM00726">
    <property type="entry name" value="UIM"/>
    <property type="match status" value="2"/>
</dbReference>
<dbReference type="Pfam" id="PF02809">
    <property type="entry name" value="UIM"/>
    <property type="match status" value="1"/>
</dbReference>
<feature type="region of interest" description="Disordered" evidence="4">
    <location>
        <begin position="140"/>
        <end position="205"/>
    </location>
</feature>
<feature type="site" description="Interaction with DNA" evidence="3">
    <location>
        <position position="583"/>
    </location>
</feature>
<reference evidence="5 6" key="1">
    <citation type="submission" date="2015-04" db="EMBL/GenBank/DDBJ databases">
        <authorList>
            <person name="Syromyatnikov M.Y."/>
            <person name="Popov V.N."/>
        </authorList>
    </citation>
    <scope>NUCLEOTIDE SEQUENCE [LARGE SCALE GENOMIC DNA]</scope>
    <source>
        <strain evidence="5">WF-38-12</strain>
    </source>
</reference>
<keyword evidence="6" id="KW-1185">Reference proteome</keyword>
<dbReference type="InterPro" id="IPR010347">
    <property type="entry name" value="Tdp1"/>
</dbReference>
<evidence type="ECO:0000313" key="6">
    <source>
        <dbReference type="Proteomes" id="UP000054383"/>
    </source>
</evidence>
<dbReference type="EMBL" id="CVMT01000005">
    <property type="protein sequence ID" value="CRG88779.1"/>
    <property type="molecule type" value="Genomic_DNA"/>
</dbReference>
<dbReference type="OMA" id="FPPMDGQ"/>
<dbReference type="GO" id="GO:0006281">
    <property type="term" value="P:DNA repair"/>
    <property type="evidence" value="ECO:0007669"/>
    <property type="project" value="InterPro"/>
</dbReference>